<dbReference type="Pfam" id="PF19676">
    <property type="entry name" value="DUF6178"/>
    <property type="match status" value="1"/>
</dbReference>
<dbReference type="EMBL" id="ABCS01000072">
    <property type="protein sequence ID" value="EDM76110.1"/>
    <property type="molecule type" value="Genomic_DNA"/>
</dbReference>
<evidence type="ECO:0000313" key="2">
    <source>
        <dbReference type="Proteomes" id="UP000005801"/>
    </source>
</evidence>
<dbReference type="OrthoDB" id="5479105at2"/>
<dbReference type="AlphaFoldDB" id="A6GDB9"/>
<name>A6GDB9_9BACT</name>
<dbReference type="Proteomes" id="UP000005801">
    <property type="component" value="Unassembled WGS sequence"/>
</dbReference>
<proteinExistence type="predicted"/>
<gene>
    <name evidence="1" type="ORF">PPSIR1_31283</name>
</gene>
<reference evidence="1 2" key="1">
    <citation type="submission" date="2007-06" db="EMBL/GenBank/DDBJ databases">
        <authorList>
            <person name="Shimkets L."/>
            <person name="Ferriera S."/>
            <person name="Johnson J."/>
            <person name="Kravitz S."/>
            <person name="Beeson K."/>
            <person name="Sutton G."/>
            <person name="Rogers Y.-H."/>
            <person name="Friedman R."/>
            <person name="Frazier M."/>
            <person name="Venter J.C."/>
        </authorList>
    </citation>
    <scope>NUCLEOTIDE SEQUENCE [LARGE SCALE GENOMIC DNA]</scope>
    <source>
        <strain evidence="1 2">SIR-1</strain>
    </source>
</reference>
<evidence type="ECO:0000313" key="1">
    <source>
        <dbReference type="EMBL" id="EDM76110.1"/>
    </source>
</evidence>
<keyword evidence="2" id="KW-1185">Reference proteome</keyword>
<dbReference type="eggNOG" id="ENOG5033YYF">
    <property type="taxonomic scope" value="Bacteria"/>
</dbReference>
<comment type="caution">
    <text evidence="1">The sequence shown here is derived from an EMBL/GenBank/DDBJ whole genome shotgun (WGS) entry which is preliminary data.</text>
</comment>
<protein>
    <submittedName>
        <fullName evidence="1">Uncharacterized protein</fullName>
    </submittedName>
</protein>
<accession>A6GDB9</accession>
<dbReference type="InterPro" id="IPR045750">
    <property type="entry name" value="DUF6178"/>
</dbReference>
<dbReference type="STRING" id="391625.PPSIR1_31283"/>
<sequence length="410" mass="44303">MTDTTSRVLAQLLDDPARVQTLRALPPPRFGALVRELGLEDAGELMALATSSQTLAVLDEQLWTDGAGSPEEQLEPERFALWLDVLLQGGDGLTARRLLELPEALLIAGLCGQLFVLDVDALGHSMAGASWRDAELAERILDACLYLELDGYTLVAKRGLGWDPTVAALLALDRVDHERTARVLGCCHAITLQALEGEEDGLQTILSAQETVEADALADRNDRRAAQGFVASADAKAFLKLAEQTPLDPEAWAASLQEDPITRACVREQLAAAEPSPATAPTPAPAWLDALEPIGEPAPNRALPEGASCPVETAAVTRLRAALQALQRHDPDRHTHQLVRLAFLANVLMTAGRRDGDAHEPLSASREALQITAEGLDRYRAERARQGDPWAPLERVGVDGLFRLGWRSRP</sequence>
<organism evidence="1 2">
    <name type="scientific">Plesiocystis pacifica SIR-1</name>
    <dbReference type="NCBI Taxonomy" id="391625"/>
    <lineage>
        <taxon>Bacteria</taxon>
        <taxon>Pseudomonadati</taxon>
        <taxon>Myxococcota</taxon>
        <taxon>Polyangia</taxon>
        <taxon>Nannocystales</taxon>
        <taxon>Nannocystaceae</taxon>
        <taxon>Plesiocystis</taxon>
    </lineage>
</organism>